<keyword evidence="2" id="KW-0732">Signal</keyword>
<feature type="region of interest" description="Disordered" evidence="1">
    <location>
        <begin position="52"/>
        <end position="80"/>
    </location>
</feature>
<feature type="chain" id="PRO_5043612954" evidence="2">
    <location>
        <begin position="23"/>
        <end position="80"/>
    </location>
</feature>
<dbReference type="RefSeq" id="WP_006783411.1">
    <property type="nucleotide sequence ID" value="NZ_CYXW01000025.1"/>
</dbReference>
<sequence length="80" mass="9176">MKKKLFSLSLIMVGMVSIMSMREGIPGAHGWETTPDIRDGWETTPDIREYGWETTPDIRDGWETTSDVPKYGWETTPDIK</sequence>
<evidence type="ECO:0000313" key="4">
    <source>
        <dbReference type="Proteomes" id="UP000487649"/>
    </source>
</evidence>
<proteinExistence type="predicted"/>
<feature type="signal peptide" evidence="2">
    <location>
        <begin position="1"/>
        <end position="22"/>
    </location>
</feature>
<dbReference type="OrthoDB" id="7820973at2"/>
<comment type="caution">
    <text evidence="3">The sequence shown here is derived from an EMBL/GenBank/DDBJ whole genome shotgun (WGS) entry which is preliminary data.</text>
</comment>
<protein>
    <submittedName>
        <fullName evidence="3">Uncharacterized protein</fullName>
    </submittedName>
</protein>
<reference evidence="3 4" key="1">
    <citation type="journal article" date="2019" name="Nat. Med.">
        <title>A library of human gut bacterial isolates paired with longitudinal multiomics data enables mechanistic microbiome research.</title>
        <authorList>
            <person name="Poyet M."/>
            <person name="Groussin M."/>
            <person name="Gibbons S.M."/>
            <person name="Avila-Pacheco J."/>
            <person name="Jiang X."/>
            <person name="Kearney S.M."/>
            <person name="Perrotta A.R."/>
            <person name="Berdy B."/>
            <person name="Zhao S."/>
            <person name="Lieberman T.D."/>
            <person name="Swanson P.K."/>
            <person name="Smith M."/>
            <person name="Roesemann S."/>
            <person name="Alexander J.E."/>
            <person name="Rich S.A."/>
            <person name="Livny J."/>
            <person name="Vlamakis H."/>
            <person name="Clish C."/>
            <person name="Bullock K."/>
            <person name="Deik A."/>
            <person name="Scott J."/>
            <person name="Pierce K.A."/>
            <person name="Xavier R.J."/>
            <person name="Alm E.J."/>
        </authorList>
    </citation>
    <scope>NUCLEOTIDE SEQUENCE [LARGE SCALE GENOMIC DNA]</scope>
    <source>
        <strain evidence="3 4">BIOML-A198</strain>
    </source>
</reference>
<accession>A0A173UMD1</accession>
<evidence type="ECO:0000256" key="2">
    <source>
        <dbReference type="SAM" id="SignalP"/>
    </source>
</evidence>
<dbReference type="AlphaFoldDB" id="A0A173UMD1"/>
<gene>
    <name evidence="3" type="ORF">GMA92_15325</name>
</gene>
<evidence type="ECO:0000313" key="3">
    <source>
        <dbReference type="EMBL" id="MTK22767.1"/>
    </source>
</evidence>
<dbReference type="EMBL" id="WMQE01000056">
    <property type="protein sequence ID" value="MTK22767.1"/>
    <property type="molecule type" value="Genomic_DNA"/>
</dbReference>
<name>A0A173UMD1_9FIRM</name>
<evidence type="ECO:0000256" key="1">
    <source>
        <dbReference type="SAM" id="MobiDB-lite"/>
    </source>
</evidence>
<dbReference type="Proteomes" id="UP000487649">
    <property type="component" value="Unassembled WGS sequence"/>
</dbReference>
<organism evidence="3 4">
    <name type="scientific">Turicibacter sanguinis</name>
    <dbReference type="NCBI Taxonomy" id="154288"/>
    <lineage>
        <taxon>Bacteria</taxon>
        <taxon>Bacillati</taxon>
        <taxon>Bacillota</taxon>
        <taxon>Erysipelotrichia</taxon>
        <taxon>Erysipelotrichales</taxon>
        <taxon>Turicibacteraceae</taxon>
        <taxon>Turicibacter</taxon>
    </lineage>
</organism>
<feature type="compositionally biased region" description="Basic and acidic residues" evidence="1">
    <location>
        <begin position="52"/>
        <end position="62"/>
    </location>
</feature>